<keyword evidence="5 8" id="KW-0965">Cell junction</keyword>
<accession>V9L6C0</accession>
<dbReference type="GO" id="GO:0005886">
    <property type="term" value="C:plasma membrane"/>
    <property type="evidence" value="ECO:0007669"/>
    <property type="project" value="UniProtKB-SubCell"/>
</dbReference>
<evidence type="ECO:0000256" key="8">
    <source>
        <dbReference type="RuleBase" id="RU060637"/>
    </source>
</evidence>
<comment type="similarity">
    <text evidence="1 8">Belongs to the claudin family.</text>
</comment>
<evidence type="ECO:0000256" key="4">
    <source>
        <dbReference type="ARBA" id="ARBA00022692"/>
    </source>
</evidence>
<dbReference type="PANTHER" id="PTHR12002">
    <property type="entry name" value="CLAUDIN"/>
    <property type="match status" value="1"/>
</dbReference>
<evidence type="ECO:0000256" key="1">
    <source>
        <dbReference type="ARBA" id="ARBA00008295"/>
    </source>
</evidence>
<keyword evidence="4 8" id="KW-0812">Transmembrane</keyword>
<dbReference type="EMBL" id="JW874745">
    <property type="protein sequence ID" value="AFP07262.1"/>
    <property type="molecule type" value="mRNA"/>
</dbReference>
<dbReference type="GeneID" id="103181353"/>
<dbReference type="GO" id="GO:0005923">
    <property type="term" value="C:bicellular tight junction"/>
    <property type="evidence" value="ECO:0007669"/>
    <property type="project" value="UniProtKB-SubCell"/>
</dbReference>
<dbReference type="Pfam" id="PF00822">
    <property type="entry name" value="PMP22_Claudin"/>
    <property type="match status" value="1"/>
</dbReference>
<sequence>MAGWGSQLVGYVLGVGGWMAIISSTAQPQWKQSSYAGDAIITAVALYEGLWMSCASQSTGQVQCKLYDSLLSLDSHIQASRALMVLAIVLGFLAVIVSVVGMKCTKVGDNAPVIKSRIAVAGGILFLSAGFCTLVAVSWYAAKITNDFFDPFTPINARYEFGSALFVGWAAALLTSLGGSFLCCSCPKEEQRGQMYYRSSQPSTVRETTFKKSMTANGEQYL</sequence>
<dbReference type="AlphaFoldDB" id="V9L6C0"/>
<keyword evidence="6 8" id="KW-1133">Transmembrane helix</keyword>
<keyword evidence="2 8" id="KW-0796">Tight junction</keyword>
<dbReference type="InterPro" id="IPR004031">
    <property type="entry name" value="PMP22/EMP/MP20/Claudin"/>
</dbReference>
<evidence type="ECO:0000256" key="2">
    <source>
        <dbReference type="ARBA" id="ARBA00022427"/>
    </source>
</evidence>
<comment type="subcellular location">
    <subcellularLocation>
        <location evidence="8">Cell junction</location>
        <location evidence="8">Tight junction</location>
    </subcellularLocation>
    <subcellularLocation>
        <location evidence="8">Cell membrane</location>
        <topology evidence="8">Multi-pass membrane protein</topology>
    </subcellularLocation>
</comment>
<dbReference type="Gene3D" id="1.20.140.150">
    <property type="match status" value="1"/>
</dbReference>
<dbReference type="CTD" id="149461"/>
<proteinExistence type="evidence at transcript level"/>
<reference evidence="9" key="1">
    <citation type="journal article" date="2014" name="Nature">
        <title>Elephant shark genome provides unique insights into gnathostome evolution.</title>
        <authorList>
            <consortium name="International Elephant Shark Genome Sequencing Consortium"/>
            <person name="Venkatesh B."/>
            <person name="Lee A.P."/>
            <person name="Ravi V."/>
            <person name="Maurya A.K."/>
            <person name="Lian M.M."/>
            <person name="Swann J.B."/>
            <person name="Ohta Y."/>
            <person name="Flajnik M.F."/>
            <person name="Sutoh Y."/>
            <person name="Kasahara M."/>
            <person name="Hoon S."/>
            <person name="Gangu V."/>
            <person name="Roy S.W."/>
            <person name="Irimia M."/>
            <person name="Korzh V."/>
            <person name="Kondrychyn I."/>
            <person name="Lim Z.W."/>
            <person name="Tay B.H."/>
            <person name="Tohari S."/>
            <person name="Kong K.W."/>
            <person name="Ho S."/>
            <person name="Lorente-Galdos B."/>
            <person name="Quilez J."/>
            <person name="Marques-Bonet T."/>
            <person name="Raney B.J."/>
            <person name="Ingham P.W."/>
            <person name="Tay A."/>
            <person name="Hillier L.W."/>
            <person name="Minx P."/>
            <person name="Boehm T."/>
            <person name="Wilson R.K."/>
            <person name="Brenner S."/>
            <person name="Warren W.C."/>
        </authorList>
    </citation>
    <scope>NUCLEOTIDE SEQUENCE</scope>
    <source>
        <tissue evidence="9">Kidney</tissue>
    </source>
</reference>
<feature type="transmembrane region" description="Helical" evidence="8">
    <location>
        <begin position="161"/>
        <end position="184"/>
    </location>
</feature>
<feature type="transmembrane region" description="Helical" evidence="8">
    <location>
        <begin position="118"/>
        <end position="141"/>
    </location>
</feature>
<dbReference type="InterPro" id="IPR017974">
    <property type="entry name" value="Claudin_CS"/>
</dbReference>
<dbReference type="FunFam" id="1.20.140.150:FF:000001">
    <property type="entry name" value="Claudin"/>
    <property type="match status" value="1"/>
</dbReference>
<evidence type="ECO:0000313" key="9">
    <source>
        <dbReference type="EMBL" id="AFP07262.1"/>
    </source>
</evidence>
<dbReference type="OrthoDB" id="10025519at2759"/>
<dbReference type="PROSITE" id="PS01346">
    <property type="entry name" value="CLAUDIN"/>
    <property type="match status" value="1"/>
</dbReference>
<dbReference type="GO" id="GO:0005198">
    <property type="term" value="F:structural molecule activity"/>
    <property type="evidence" value="ECO:0007669"/>
    <property type="project" value="InterPro"/>
</dbReference>
<evidence type="ECO:0000256" key="7">
    <source>
        <dbReference type="ARBA" id="ARBA00023136"/>
    </source>
</evidence>
<dbReference type="InterPro" id="IPR006187">
    <property type="entry name" value="Claudin"/>
</dbReference>
<protein>
    <recommendedName>
        <fullName evidence="8">Claudin</fullName>
    </recommendedName>
</protein>
<evidence type="ECO:0000256" key="5">
    <source>
        <dbReference type="ARBA" id="ARBA00022949"/>
    </source>
</evidence>
<dbReference type="PRINTS" id="PR01077">
    <property type="entry name" value="CLAUDIN"/>
</dbReference>
<keyword evidence="3 8" id="KW-1003">Cell membrane</keyword>
<name>V9L6C0_CALMI</name>
<organism evidence="9">
    <name type="scientific">Callorhinchus milii</name>
    <name type="common">Ghost shark</name>
    <dbReference type="NCBI Taxonomy" id="7868"/>
    <lineage>
        <taxon>Eukaryota</taxon>
        <taxon>Metazoa</taxon>
        <taxon>Chordata</taxon>
        <taxon>Craniata</taxon>
        <taxon>Vertebrata</taxon>
        <taxon>Chondrichthyes</taxon>
        <taxon>Holocephali</taxon>
        <taxon>Chimaeriformes</taxon>
        <taxon>Callorhinchidae</taxon>
        <taxon>Callorhinchus</taxon>
    </lineage>
</organism>
<comment type="caution">
    <text evidence="8">Lacks conserved residue(s) required for the propagation of feature annotation.</text>
</comment>
<dbReference type="KEGG" id="cmk:103181353"/>
<feature type="transmembrane region" description="Helical" evidence="8">
    <location>
        <begin position="82"/>
        <end position="102"/>
    </location>
</feature>
<evidence type="ECO:0000256" key="3">
    <source>
        <dbReference type="ARBA" id="ARBA00022475"/>
    </source>
</evidence>
<evidence type="ECO:0000256" key="6">
    <source>
        <dbReference type="ARBA" id="ARBA00022989"/>
    </source>
</evidence>
<dbReference type="RefSeq" id="XP_042199571.1">
    <property type="nucleotide sequence ID" value="XM_042343637.1"/>
</dbReference>
<comment type="function">
    <text evidence="8">Claudins function as major constituents of the tight junction complexes that regulate the permeability of epithelia.</text>
</comment>
<keyword evidence="7 8" id="KW-0472">Membrane</keyword>